<dbReference type="AlphaFoldDB" id="A0A7X6L6R7"/>
<evidence type="ECO:0000256" key="1">
    <source>
        <dbReference type="SAM" id="SignalP"/>
    </source>
</evidence>
<name>A0A7X6L6R7_9NOCA</name>
<gene>
    <name evidence="2" type="ORF">HGB38_22040</name>
</gene>
<keyword evidence="3" id="KW-1185">Reference proteome</keyword>
<dbReference type="EMBL" id="JAAXOS010000010">
    <property type="protein sequence ID" value="NKY28876.1"/>
    <property type="molecule type" value="Genomic_DNA"/>
</dbReference>
<sequence length="103" mass="9943">MMRTPLRLAAASAAAATLVVTAAGATAEPISAAPVTTVAAGTGSSAADSGSAAARTGLYYLERGDIIGILVLMVAAPLQILTSGICDLATMSALPSPCVAGPQ</sequence>
<evidence type="ECO:0000313" key="2">
    <source>
        <dbReference type="EMBL" id="NKY28876.1"/>
    </source>
</evidence>
<accession>A0A7X6L6R7</accession>
<feature type="signal peptide" evidence="1">
    <location>
        <begin position="1"/>
        <end position="27"/>
    </location>
</feature>
<dbReference type="RefSeq" id="WP_062968967.1">
    <property type="nucleotide sequence ID" value="NZ_JAAXOS010000010.1"/>
</dbReference>
<protein>
    <submittedName>
        <fullName evidence="2">Uncharacterized protein</fullName>
    </submittedName>
</protein>
<proteinExistence type="predicted"/>
<comment type="caution">
    <text evidence="2">The sequence shown here is derived from an EMBL/GenBank/DDBJ whole genome shotgun (WGS) entry which is preliminary data.</text>
</comment>
<feature type="chain" id="PRO_5038604822" evidence="1">
    <location>
        <begin position="28"/>
        <end position="103"/>
    </location>
</feature>
<dbReference type="Proteomes" id="UP000540698">
    <property type="component" value="Unassembled WGS sequence"/>
</dbReference>
<evidence type="ECO:0000313" key="3">
    <source>
        <dbReference type="Proteomes" id="UP000540698"/>
    </source>
</evidence>
<reference evidence="2 3" key="1">
    <citation type="submission" date="2020-04" db="EMBL/GenBank/DDBJ databases">
        <title>MicrobeNet Type strains.</title>
        <authorList>
            <person name="Nicholson A.C."/>
        </authorList>
    </citation>
    <scope>NUCLEOTIDE SEQUENCE [LARGE SCALE GENOMIC DNA]</scope>
    <source>
        <strain evidence="2 3">DSM 44956</strain>
    </source>
</reference>
<organism evidence="2 3">
    <name type="scientific">Nocardia gamkensis</name>
    <dbReference type="NCBI Taxonomy" id="352869"/>
    <lineage>
        <taxon>Bacteria</taxon>
        <taxon>Bacillati</taxon>
        <taxon>Actinomycetota</taxon>
        <taxon>Actinomycetes</taxon>
        <taxon>Mycobacteriales</taxon>
        <taxon>Nocardiaceae</taxon>
        <taxon>Nocardia</taxon>
    </lineage>
</organism>
<keyword evidence="1" id="KW-0732">Signal</keyword>